<gene>
    <name evidence="2" type="ORF">J3U88_06070</name>
</gene>
<evidence type="ECO:0000313" key="3">
    <source>
        <dbReference type="Proteomes" id="UP000664417"/>
    </source>
</evidence>
<dbReference type="InterPro" id="IPR036457">
    <property type="entry name" value="PPM-type-like_dom_sf"/>
</dbReference>
<protein>
    <submittedName>
        <fullName evidence="2">Protein phosphatase 2C domain-containing protein</fullName>
    </submittedName>
</protein>
<sequence length="329" mass="36351">MAASFTPLPALLQGTDYTKAGEIHHFQFNERLVAAITAGKKSSIRRKQDANEDALALIPMDGAMLVLVADSHYGAVAANVAISRFADQLAQTKGTWKQRLFQTMFLIDNAIQEEKDRVGGRPGCATTLIAAVIEQERLHYAAYGDSRCWLMRNDQLQDLIPVQQGLFLGEDNSPLNRIYDLLQRAQFTDSLSEPAHKSLTCFALLELYNQSQRRPLTDEEVAKVLTGLHGLTGLQTQIPAGEFKNSWLDLYIGLERVAPRYGAKNLEPGDRLFFATDGIEENQSALSLEKLGDLLRTKDPAAKVAQKIMKACMGWRGGGDNLSIVLIDC</sequence>
<reference evidence="2" key="1">
    <citation type="submission" date="2021-03" db="EMBL/GenBank/DDBJ databases">
        <authorList>
            <person name="Wang G."/>
        </authorList>
    </citation>
    <scope>NUCLEOTIDE SEQUENCE</scope>
    <source>
        <strain evidence="2">KCTC 12899</strain>
    </source>
</reference>
<organism evidence="2 3">
    <name type="scientific">Acanthopleuribacter pedis</name>
    <dbReference type="NCBI Taxonomy" id="442870"/>
    <lineage>
        <taxon>Bacteria</taxon>
        <taxon>Pseudomonadati</taxon>
        <taxon>Acidobacteriota</taxon>
        <taxon>Holophagae</taxon>
        <taxon>Acanthopleuribacterales</taxon>
        <taxon>Acanthopleuribacteraceae</taxon>
        <taxon>Acanthopleuribacter</taxon>
    </lineage>
</organism>
<dbReference type="InterPro" id="IPR001932">
    <property type="entry name" value="PPM-type_phosphatase-like_dom"/>
</dbReference>
<comment type="caution">
    <text evidence="2">The sequence shown here is derived from an EMBL/GenBank/DDBJ whole genome shotgun (WGS) entry which is preliminary data.</text>
</comment>
<dbReference type="PROSITE" id="PS51746">
    <property type="entry name" value="PPM_2"/>
    <property type="match status" value="1"/>
</dbReference>
<keyword evidence="3" id="KW-1185">Reference proteome</keyword>
<dbReference type="Proteomes" id="UP000664417">
    <property type="component" value="Unassembled WGS sequence"/>
</dbReference>
<dbReference type="SUPFAM" id="SSF81606">
    <property type="entry name" value="PP2C-like"/>
    <property type="match status" value="1"/>
</dbReference>
<dbReference type="SMART" id="SM00332">
    <property type="entry name" value="PP2Cc"/>
    <property type="match status" value="1"/>
</dbReference>
<name>A0A8J7Q090_9BACT</name>
<proteinExistence type="predicted"/>
<evidence type="ECO:0000259" key="1">
    <source>
        <dbReference type="PROSITE" id="PS51746"/>
    </source>
</evidence>
<dbReference type="RefSeq" id="WP_207857582.1">
    <property type="nucleotide sequence ID" value="NZ_JAFREP010000004.1"/>
</dbReference>
<dbReference type="Pfam" id="PF13672">
    <property type="entry name" value="PP2C_2"/>
    <property type="match status" value="1"/>
</dbReference>
<dbReference type="EMBL" id="JAFREP010000004">
    <property type="protein sequence ID" value="MBO1318022.1"/>
    <property type="molecule type" value="Genomic_DNA"/>
</dbReference>
<dbReference type="Gene3D" id="3.60.40.10">
    <property type="entry name" value="PPM-type phosphatase domain"/>
    <property type="match status" value="1"/>
</dbReference>
<dbReference type="SMART" id="SM00331">
    <property type="entry name" value="PP2C_SIG"/>
    <property type="match status" value="1"/>
</dbReference>
<dbReference type="AlphaFoldDB" id="A0A8J7Q090"/>
<accession>A0A8J7Q090</accession>
<feature type="domain" description="PPM-type phosphatase" evidence="1">
    <location>
        <begin position="37"/>
        <end position="329"/>
    </location>
</feature>
<evidence type="ECO:0000313" key="2">
    <source>
        <dbReference type="EMBL" id="MBO1318022.1"/>
    </source>
</evidence>